<dbReference type="PaxDb" id="29760-VIT_04s0008g01630.t01"/>
<dbReference type="InParanoid" id="D7STU7"/>
<evidence type="ECO:0000313" key="2">
    <source>
        <dbReference type="Proteomes" id="UP000009183"/>
    </source>
</evidence>
<dbReference type="EMBL" id="FN595231">
    <property type="protein sequence ID" value="CBI20696.3"/>
    <property type="molecule type" value="Genomic_DNA"/>
</dbReference>
<dbReference type="HOGENOM" id="CLU_3054290_0_0_1"/>
<gene>
    <name evidence="1" type="ordered locus">VIT_04s0008g01630</name>
</gene>
<evidence type="ECO:0000313" key="1">
    <source>
        <dbReference type="EMBL" id="CBI20696.3"/>
    </source>
</evidence>
<protein>
    <submittedName>
        <fullName evidence="1">Uncharacterized protein</fullName>
    </submittedName>
</protein>
<name>D7STU7_VITVI</name>
<proteinExistence type="predicted"/>
<sequence>MASVFALTGSTKLDLEKLTNPPLHFQILDQLFHVLLPLPLHHQHVLILNVDLDF</sequence>
<dbReference type="AlphaFoldDB" id="D7STU7"/>
<reference evidence="2" key="1">
    <citation type="journal article" date="2007" name="Nature">
        <title>The grapevine genome sequence suggests ancestral hexaploidization in major angiosperm phyla.</title>
        <authorList>
            <consortium name="The French-Italian Public Consortium for Grapevine Genome Characterization."/>
            <person name="Jaillon O."/>
            <person name="Aury J.-M."/>
            <person name="Noel B."/>
            <person name="Policriti A."/>
            <person name="Clepet C."/>
            <person name="Casagrande A."/>
            <person name="Choisne N."/>
            <person name="Aubourg S."/>
            <person name="Vitulo N."/>
            <person name="Jubin C."/>
            <person name="Vezzi A."/>
            <person name="Legeai F."/>
            <person name="Hugueney P."/>
            <person name="Dasilva C."/>
            <person name="Horner D."/>
            <person name="Mica E."/>
            <person name="Jublot D."/>
            <person name="Poulain J."/>
            <person name="Bruyere C."/>
            <person name="Billault A."/>
            <person name="Segurens B."/>
            <person name="Gouyvenoux M."/>
            <person name="Ugarte E."/>
            <person name="Cattonaro F."/>
            <person name="Anthouard V."/>
            <person name="Vico V."/>
            <person name="Del Fabbro C."/>
            <person name="Alaux M."/>
            <person name="Di Gaspero G."/>
            <person name="Dumas V."/>
            <person name="Felice N."/>
            <person name="Paillard S."/>
            <person name="Juman I."/>
            <person name="Moroldo M."/>
            <person name="Scalabrin S."/>
            <person name="Canaguier A."/>
            <person name="Le Clainche I."/>
            <person name="Malacrida G."/>
            <person name="Durand E."/>
            <person name="Pesole G."/>
            <person name="Laucou V."/>
            <person name="Chatelet P."/>
            <person name="Merdinoglu D."/>
            <person name="Delledonne M."/>
            <person name="Pezzotti M."/>
            <person name="Lecharny A."/>
            <person name="Scarpelli C."/>
            <person name="Artiguenave F."/>
            <person name="Pe M.E."/>
            <person name="Valle G."/>
            <person name="Morgante M."/>
            <person name="Caboche M."/>
            <person name="Adam-Blondon A.-F."/>
            <person name="Weissenbach J."/>
            <person name="Quetier F."/>
            <person name="Wincker P."/>
        </authorList>
    </citation>
    <scope>NUCLEOTIDE SEQUENCE [LARGE SCALE GENOMIC DNA]</scope>
    <source>
        <strain evidence="2">cv. Pinot noir / PN40024</strain>
    </source>
</reference>
<accession>D7STU7</accession>
<dbReference type="Proteomes" id="UP000009183">
    <property type="component" value="Chromosome 4"/>
</dbReference>
<keyword evidence="2" id="KW-1185">Reference proteome</keyword>
<organism evidence="1 2">
    <name type="scientific">Vitis vinifera</name>
    <name type="common">Grape</name>
    <dbReference type="NCBI Taxonomy" id="29760"/>
    <lineage>
        <taxon>Eukaryota</taxon>
        <taxon>Viridiplantae</taxon>
        <taxon>Streptophyta</taxon>
        <taxon>Embryophyta</taxon>
        <taxon>Tracheophyta</taxon>
        <taxon>Spermatophyta</taxon>
        <taxon>Magnoliopsida</taxon>
        <taxon>eudicotyledons</taxon>
        <taxon>Gunneridae</taxon>
        <taxon>Pentapetalae</taxon>
        <taxon>rosids</taxon>
        <taxon>Vitales</taxon>
        <taxon>Vitaceae</taxon>
        <taxon>Viteae</taxon>
        <taxon>Vitis</taxon>
    </lineage>
</organism>